<reference evidence="2 3" key="1">
    <citation type="submission" date="2019-05" db="EMBL/GenBank/DDBJ databases">
        <title>Another draft genome of Portunus trituberculatus and its Hox gene families provides insights of decapod evolution.</title>
        <authorList>
            <person name="Jeong J.-H."/>
            <person name="Song I."/>
            <person name="Kim S."/>
            <person name="Choi T."/>
            <person name="Kim D."/>
            <person name="Ryu S."/>
            <person name="Kim W."/>
        </authorList>
    </citation>
    <scope>NUCLEOTIDE SEQUENCE [LARGE SCALE GENOMIC DNA]</scope>
    <source>
        <tissue evidence="2">Muscle</tissue>
    </source>
</reference>
<dbReference type="EMBL" id="VSRR010062159">
    <property type="protein sequence ID" value="MPC83306.1"/>
    <property type="molecule type" value="Genomic_DNA"/>
</dbReference>
<gene>
    <name evidence="2" type="ORF">E2C01_078013</name>
</gene>
<evidence type="ECO:0000313" key="2">
    <source>
        <dbReference type="EMBL" id="MPC83306.1"/>
    </source>
</evidence>
<sequence>MKEALCLYRNKSAECIGHGLLITASGLVFRVPSREMQIAAHTPKKWKGSQITKLSTPLMGGGKDHEEEKEEEENNKEEKEESYRKE</sequence>
<proteinExistence type="predicted"/>
<accession>A0A5B7INS9</accession>
<evidence type="ECO:0000313" key="3">
    <source>
        <dbReference type="Proteomes" id="UP000324222"/>
    </source>
</evidence>
<protein>
    <submittedName>
        <fullName evidence="2">Uncharacterized protein</fullName>
    </submittedName>
</protein>
<keyword evidence="3" id="KW-1185">Reference proteome</keyword>
<dbReference type="Proteomes" id="UP000324222">
    <property type="component" value="Unassembled WGS sequence"/>
</dbReference>
<organism evidence="2 3">
    <name type="scientific">Portunus trituberculatus</name>
    <name type="common">Swimming crab</name>
    <name type="synonym">Neptunus trituberculatus</name>
    <dbReference type="NCBI Taxonomy" id="210409"/>
    <lineage>
        <taxon>Eukaryota</taxon>
        <taxon>Metazoa</taxon>
        <taxon>Ecdysozoa</taxon>
        <taxon>Arthropoda</taxon>
        <taxon>Crustacea</taxon>
        <taxon>Multicrustacea</taxon>
        <taxon>Malacostraca</taxon>
        <taxon>Eumalacostraca</taxon>
        <taxon>Eucarida</taxon>
        <taxon>Decapoda</taxon>
        <taxon>Pleocyemata</taxon>
        <taxon>Brachyura</taxon>
        <taxon>Eubrachyura</taxon>
        <taxon>Portunoidea</taxon>
        <taxon>Portunidae</taxon>
        <taxon>Portuninae</taxon>
        <taxon>Portunus</taxon>
    </lineage>
</organism>
<evidence type="ECO:0000256" key="1">
    <source>
        <dbReference type="SAM" id="MobiDB-lite"/>
    </source>
</evidence>
<feature type="compositionally biased region" description="Basic and acidic residues" evidence="1">
    <location>
        <begin position="76"/>
        <end position="86"/>
    </location>
</feature>
<dbReference type="AlphaFoldDB" id="A0A5B7INS9"/>
<comment type="caution">
    <text evidence="2">The sequence shown here is derived from an EMBL/GenBank/DDBJ whole genome shotgun (WGS) entry which is preliminary data.</text>
</comment>
<name>A0A5B7INS9_PORTR</name>
<feature type="region of interest" description="Disordered" evidence="1">
    <location>
        <begin position="40"/>
        <end position="86"/>
    </location>
</feature>